<reference evidence="1 2" key="1">
    <citation type="submission" date="2023-02" db="EMBL/GenBank/DDBJ databases">
        <title>LHISI_Scaffold_Assembly.</title>
        <authorList>
            <person name="Stuart O.P."/>
            <person name="Cleave R."/>
            <person name="Magrath M.J.L."/>
            <person name="Mikheyev A.S."/>
        </authorList>
    </citation>
    <scope>NUCLEOTIDE SEQUENCE [LARGE SCALE GENOMIC DNA]</scope>
    <source>
        <strain evidence="1">Daus_M_001</strain>
        <tissue evidence="1">Leg muscle</tissue>
    </source>
</reference>
<proteinExistence type="predicted"/>
<dbReference type="Proteomes" id="UP001159363">
    <property type="component" value="Chromosome 14"/>
</dbReference>
<name>A0ABQ9G656_9NEOP</name>
<sequence length="448" mass="50224">MTQSYARLHHRGSKLDLRSYLRSTQNTVAPFEFRTGLEIEIKFISNRRNWRFQNSIRDQQPSSTNTLTLDNAFVDHIFGPRQRDVTLTPSFGERPRPQELPNVDTALELTIVLPRGDGNMGVNCGMSNGTMRFNVHISSTFDTCLRSPYEELFRGAAVAERIDGSPPTKANRVHSSTGPLRFRKWESCRTITLVGCQPASIGSRYRAKVVSLLALVPVTAPRFQLASIGSHYRVNVVSLLALVPVTAPRFQPASIGSRYRAKVVSLLAFVPLPRQGCQPASIRSRYRTKVVSLLALVPVTAPRFQPASIGSRYRAKVVSLLALVPSFEAGEELELWKMKLIMGRLIPSGFQEVPLRIDGSSVLQQWLFDVPRQPFRIRGEHSDVIGMNEYRLWESCQTMLLVDGFSRGSPVSTALAFRRCLIIASFHSHRLSRRRISSVNLLPKPGLT</sequence>
<dbReference type="EMBL" id="JARBHB010000015">
    <property type="protein sequence ID" value="KAJ8867935.1"/>
    <property type="molecule type" value="Genomic_DNA"/>
</dbReference>
<keyword evidence="2" id="KW-1185">Reference proteome</keyword>
<protein>
    <submittedName>
        <fullName evidence="1">Uncharacterized protein</fullName>
    </submittedName>
</protein>
<gene>
    <name evidence="1" type="ORF">PR048_031744</name>
</gene>
<evidence type="ECO:0000313" key="1">
    <source>
        <dbReference type="EMBL" id="KAJ8867935.1"/>
    </source>
</evidence>
<organism evidence="1 2">
    <name type="scientific">Dryococelus australis</name>
    <dbReference type="NCBI Taxonomy" id="614101"/>
    <lineage>
        <taxon>Eukaryota</taxon>
        <taxon>Metazoa</taxon>
        <taxon>Ecdysozoa</taxon>
        <taxon>Arthropoda</taxon>
        <taxon>Hexapoda</taxon>
        <taxon>Insecta</taxon>
        <taxon>Pterygota</taxon>
        <taxon>Neoptera</taxon>
        <taxon>Polyneoptera</taxon>
        <taxon>Phasmatodea</taxon>
        <taxon>Verophasmatodea</taxon>
        <taxon>Anareolatae</taxon>
        <taxon>Phasmatidae</taxon>
        <taxon>Eurycanthinae</taxon>
        <taxon>Dryococelus</taxon>
    </lineage>
</organism>
<evidence type="ECO:0000313" key="2">
    <source>
        <dbReference type="Proteomes" id="UP001159363"/>
    </source>
</evidence>
<accession>A0ABQ9G656</accession>
<comment type="caution">
    <text evidence="1">The sequence shown here is derived from an EMBL/GenBank/DDBJ whole genome shotgun (WGS) entry which is preliminary data.</text>
</comment>